<reference evidence="1 2" key="1">
    <citation type="journal article" date="2017" name="BMC Genomics">
        <title>Comparative genomic and phylogenomic analyses of the Bifidobacteriaceae family.</title>
        <authorList>
            <person name="Lugli G.A."/>
            <person name="Milani C."/>
            <person name="Turroni F."/>
            <person name="Duranti S."/>
            <person name="Mancabelli L."/>
            <person name="Mangifesta M."/>
            <person name="Ferrario C."/>
            <person name="Modesto M."/>
            <person name="Mattarelli P."/>
            <person name="Jiri K."/>
            <person name="van Sinderen D."/>
            <person name="Ventura M."/>
        </authorList>
    </citation>
    <scope>NUCLEOTIDE SEQUENCE [LARGE SCALE GENOMIC DNA]</scope>
    <source>
        <strain evidence="1 2">LMG 21773</strain>
    </source>
</reference>
<protein>
    <recommendedName>
        <fullName evidence="3">DegT/DnrJ/EryC1/StrS aminotransferase family protein</fullName>
    </recommendedName>
</protein>
<dbReference type="InterPro" id="IPR015422">
    <property type="entry name" value="PyrdxlP-dep_Trfase_small"/>
</dbReference>
<dbReference type="SUPFAM" id="SSF53383">
    <property type="entry name" value="PLP-dependent transferases"/>
    <property type="match status" value="1"/>
</dbReference>
<gene>
    <name evidence="1" type="ORF">AEAE_1224</name>
</gene>
<dbReference type="EMBL" id="MWWU01000005">
    <property type="protein sequence ID" value="OZG55102.1"/>
    <property type="molecule type" value="Genomic_DNA"/>
</dbReference>
<organism evidence="1 2">
    <name type="scientific">Aeriscardovia aeriphila</name>
    <dbReference type="NCBI Taxonomy" id="218139"/>
    <lineage>
        <taxon>Bacteria</taxon>
        <taxon>Bacillati</taxon>
        <taxon>Actinomycetota</taxon>
        <taxon>Actinomycetes</taxon>
        <taxon>Bifidobacteriales</taxon>
        <taxon>Bifidobacteriaceae</taxon>
        <taxon>Aeriscardovia</taxon>
    </lineage>
</organism>
<sequence length="455" mass="50289">MSEYQQNTTPETLHTRQRSYRSRAEYDLCLTLAQRTNTHPAEWFPVFKSRYGLEAVYTAIHTLHTNGLVLTQTFTTCTAIDPILSAQLTPVYGDINPRTLNLDADRLITALHSAPAAGAPVSPTLRTSSNEIDTSRVQAVVMQNTFGIIDQSHAQTLAARVRETFPQALFVENSMSTVTRMARNSQGEPLADVSAHSFGFNNILGTSFGGAIWLNPALAQRNGELYDAIVEQFASLRRPTHRIERAVEKHDKQDRFLARLPQTWANRLRARWINTGKYEPELSAVERQGSLEYSLLGSTDWIDTQARLALDSLEANFQRREMTVSLYSRAFTAPDYQGKLSIPQAALASADGSRTDSAGVDSANAQPLLYFPVLLKDAAQAQAAVDAVRAAGVAAQHWYRPQLFPGVMDPAVYNLPSDSRNLTTTKDVSDRIVVLPTNISDEEENKAIAALRALV</sequence>
<accession>A0A261F7J7</accession>
<dbReference type="InterPro" id="IPR015424">
    <property type="entry name" value="PyrdxlP-dep_Trfase"/>
</dbReference>
<evidence type="ECO:0000313" key="2">
    <source>
        <dbReference type="Proteomes" id="UP000228976"/>
    </source>
</evidence>
<proteinExistence type="predicted"/>
<evidence type="ECO:0000313" key="1">
    <source>
        <dbReference type="EMBL" id="OZG55102.1"/>
    </source>
</evidence>
<dbReference type="OrthoDB" id="3181046at2"/>
<evidence type="ECO:0008006" key="3">
    <source>
        <dbReference type="Google" id="ProtNLM"/>
    </source>
</evidence>
<name>A0A261F7J7_9BIFI</name>
<dbReference type="RefSeq" id="WP_094690312.1">
    <property type="nucleotide sequence ID" value="NZ_JACBYZ010000001.1"/>
</dbReference>
<dbReference type="Gene3D" id="3.90.1150.10">
    <property type="entry name" value="Aspartate Aminotransferase, domain 1"/>
    <property type="match status" value="1"/>
</dbReference>
<dbReference type="InterPro" id="IPR015421">
    <property type="entry name" value="PyrdxlP-dep_Trfase_major"/>
</dbReference>
<comment type="caution">
    <text evidence="1">The sequence shown here is derived from an EMBL/GenBank/DDBJ whole genome shotgun (WGS) entry which is preliminary data.</text>
</comment>
<dbReference type="Proteomes" id="UP000228976">
    <property type="component" value="Unassembled WGS sequence"/>
</dbReference>
<dbReference type="AlphaFoldDB" id="A0A261F7J7"/>
<dbReference type="Gene3D" id="3.40.640.10">
    <property type="entry name" value="Type I PLP-dependent aspartate aminotransferase-like (Major domain)"/>
    <property type="match status" value="1"/>
</dbReference>
<keyword evidence="2" id="KW-1185">Reference proteome</keyword>